<dbReference type="EMBL" id="QHHQ01000005">
    <property type="protein sequence ID" value="RAH99151.1"/>
    <property type="molecule type" value="Genomic_DNA"/>
</dbReference>
<gene>
    <name evidence="2" type="ORF">DLJ53_21625</name>
</gene>
<keyword evidence="3" id="KW-1185">Reference proteome</keyword>
<name>A0A8B2NQ62_9HYPH</name>
<accession>A0A8B2NQ62</accession>
<keyword evidence="1" id="KW-0808">Transferase</keyword>
<dbReference type="InterPro" id="IPR050509">
    <property type="entry name" value="CoA-transferase_III"/>
</dbReference>
<dbReference type="GO" id="GO:0016740">
    <property type="term" value="F:transferase activity"/>
    <property type="evidence" value="ECO:0007669"/>
    <property type="project" value="UniProtKB-KW"/>
</dbReference>
<dbReference type="InterPro" id="IPR044855">
    <property type="entry name" value="CoA-Trfase_III_dom3_sf"/>
</dbReference>
<dbReference type="InterPro" id="IPR023606">
    <property type="entry name" value="CoA-Trfase_III_dom_1_sf"/>
</dbReference>
<organism evidence="2 3">
    <name type="scientific">Acuticoccus sediminis</name>
    <dbReference type="NCBI Taxonomy" id="2184697"/>
    <lineage>
        <taxon>Bacteria</taxon>
        <taxon>Pseudomonadati</taxon>
        <taxon>Pseudomonadota</taxon>
        <taxon>Alphaproteobacteria</taxon>
        <taxon>Hyphomicrobiales</taxon>
        <taxon>Amorphaceae</taxon>
        <taxon>Acuticoccus</taxon>
    </lineage>
</organism>
<comment type="caution">
    <text evidence="2">The sequence shown here is derived from an EMBL/GenBank/DDBJ whole genome shotgun (WGS) entry which is preliminary data.</text>
</comment>
<proteinExistence type="predicted"/>
<dbReference type="PANTHER" id="PTHR48228:SF6">
    <property type="entry name" value="L-CARNITINE COA-TRANSFERASE"/>
    <property type="match status" value="1"/>
</dbReference>
<dbReference type="AlphaFoldDB" id="A0A8B2NQ62"/>
<dbReference type="Gene3D" id="3.40.50.10540">
    <property type="entry name" value="Crotonobetainyl-coa:carnitine coa-transferase, domain 1"/>
    <property type="match status" value="1"/>
</dbReference>
<evidence type="ECO:0000256" key="1">
    <source>
        <dbReference type="ARBA" id="ARBA00022679"/>
    </source>
</evidence>
<dbReference type="Gene3D" id="3.30.1540.10">
    <property type="entry name" value="formyl-coa transferase, domain 3"/>
    <property type="match status" value="1"/>
</dbReference>
<sequence>MKPFRQVRRYDLAQSGGSAVTVSEPASGLLAGVFAVECADTPAAAFAAAIAADFGATVVIVEPPEGTPLRRLAPSAAQAPWWASLGRNKRSIAIDPGTEDGASTLARLAEKADIVFRDTTSRAAPLAEAARKAVDVELFPTGADRPDLWPWSTRTEFAGAASGIGAITGPLGGLAVQPEMPLADYTAGMMALMLAMGELRAARLAGVKPEPVRLALHEALARMNEWQVIVATAFGRAEKRTGNRFPMNANIGNIFTTRDGQMLSVSAATPAIARRLLTMVGGEALSADPRFATPAARAQHMDELEDLIGDWFARHDGEEALRLVAENDVVVGPIYGAAELMADPHVAARGNIVDVPADGGGCIAMPAALPRTSDGGADVRSTGPTVGQDRDAVLAMLG</sequence>
<dbReference type="Proteomes" id="UP000249590">
    <property type="component" value="Unassembled WGS sequence"/>
</dbReference>
<reference evidence="2 3" key="1">
    <citation type="submission" date="2018-05" db="EMBL/GenBank/DDBJ databases">
        <title>Acuticoccus sediminis sp. nov., isolated from deep-sea sediment of Indian Ocean.</title>
        <authorList>
            <person name="Liu X."/>
            <person name="Lai Q."/>
            <person name="Du Y."/>
            <person name="Sun F."/>
            <person name="Zhang X."/>
            <person name="Wang S."/>
            <person name="Shao Z."/>
        </authorList>
    </citation>
    <scope>NUCLEOTIDE SEQUENCE [LARGE SCALE GENOMIC DNA]</scope>
    <source>
        <strain evidence="2 3">PTG4-2</strain>
    </source>
</reference>
<dbReference type="SUPFAM" id="SSF89796">
    <property type="entry name" value="CoA-transferase family III (CaiB/BaiF)"/>
    <property type="match status" value="1"/>
</dbReference>
<dbReference type="InterPro" id="IPR003673">
    <property type="entry name" value="CoA-Trfase_fam_III"/>
</dbReference>
<evidence type="ECO:0000313" key="3">
    <source>
        <dbReference type="Proteomes" id="UP000249590"/>
    </source>
</evidence>
<dbReference type="PANTHER" id="PTHR48228">
    <property type="entry name" value="SUCCINYL-COA--D-CITRAMALATE COA-TRANSFERASE"/>
    <property type="match status" value="1"/>
</dbReference>
<evidence type="ECO:0000313" key="2">
    <source>
        <dbReference type="EMBL" id="RAH99151.1"/>
    </source>
</evidence>
<protein>
    <submittedName>
        <fullName evidence="2">Uncharacterized protein</fullName>
    </submittedName>
</protein>
<dbReference type="Pfam" id="PF02515">
    <property type="entry name" value="CoA_transf_3"/>
    <property type="match status" value="2"/>
</dbReference>